<dbReference type="PANTHER" id="PTHR11596">
    <property type="entry name" value="ALKALINE PHOSPHATASE"/>
    <property type="match status" value="1"/>
</dbReference>
<evidence type="ECO:0000256" key="3">
    <source>
        <dbReference type="PIRSR" id="PIRSR601952-1"/>
    </source>
</evidence>
<comment type="cofactor">
    <cofactor evidence="4">
        <name>Mg(2+)</name>
        <dbReference type="ChEBI" id="CHEBI:18420"/>
    </cofactor>
    <text evidence="4">Binds 1 Mg(2+) ion.</text>
</comment>
<dbReference type="Proteomes" id="UP000079169">
    <property type="component" value="Unplaced"/>
</dbReference>
<accession>A0A1S4EIK4</accession>
<dbReference type="AlphaFoldDB" id="A0A1S4EIK4"/>
<organism evidence="6 7">
    <name type="scientific">Diaphorina citri</name>
    <name type="common">Asian citrus psyllid</name>
    <dbReference type="NCBI Taxonomy" id="121845"/>
    <lineage>
        <taxon>Eukaryota</taxon>
        <taxon>Metazoa</taxon>
        <taxon>Ecdysozoa</taxon>
        <taxon>Arthropoda</taxon>
        <taxon>Hexapoda</taxon>
        <taxon>Insecta</taxon>
        <taxon>Pterygota</taxon>
        <taxon>Neoptera</taxon>
        <taxon>Paraneoptera</taxon>
        <taxon>Hemiptera</taxon>
        <taxon>Sternorrhyncha</taxon>
        <taxon>Psylloidea</taxon>
        <taxon>Psyllidae</taxon>
        <taxon>Diaphorininae</taxon>
        <taxon>Diaphorina</taxon>
    </lineage>
</organism>
<keyword evidence="4" id="KW-0862">Zinc</keyword>
<keyword evidence="2" id="KW-0597">Phosphoprotein</keyword>
<dbReference type="InterPro" id="IPR017850">
    <property type="entry name" value="Alkaline_phosphatase_core_sf"/>
</dbReference>
<feature type="binding site" evidence="4">
    <location>
        <position position="5"/>
    </location>
    <ligand>
        <name>Mg(2+)</name>
        <dbReference type="ChEBI" id="CHEBI:18420"/>
    </ligand>
</feature>
<evidence type="ECO:0000313" key="7">
    <source>
        <dbReference type="RefSeq" id="XP_017302035.1"/>
    </source>
</evidence>
<proteinExistence type="inferred from homology"/>
<sequence>MFLGDGMSLPTITAARIYKGQLGERGPDEPRGEQDHLSFENFPFTGMAKTYCVDQQTADSACTATAYLCGVKNNFGTIGVNSKISRKNCEGMKNPEYFTTSILKWAQDFGKSTGVVTTTRVTHASPAGTYAHTAERDWECDADIKKDPERIGNGCKDIAYQLVKDDPGRRIKVIMGGGRAKFLPVSSKDDEGNVGERSDGQDLIKEWLLDKTNRTKKAKFITTRQQLLELDPNKGTDYLLDSRN</sequence>
<feature type="binding site" evidence="4">
    <location>
        <position position="123"/>
    </location>
    <ligand>
        <name>Mg(2+)</name>
        <dbReference type="ChEBI" id="CHEBI:18420"/>
    </ligand>
</feature>
<dbReference type="GO" id="GO:0004035">
    <property type="term" value="F:alkaline phosphatase activity"/>
    <property type="evidence" value="ECO:0007669"/>
    <property type="project" value="UniProtKB-EC"/>
</dbReference>
<feature type="binding site" evidence="4">
    <location>
        <position position="5"/>
    </location>
    <ligand>
        <name>Zn(2+)</name>
        <dbReference type="ChEBI" id="CHEBI:29105"/>
        <label>2</label>
    </ligand>
</feature>
<dbReference type="PaxDb" id="121845-A0A1S4EIK4"/>
<dbReference type="SMART" id="SM00098">
    <property type="entry name" value="alkPPc"/>
    <property type="match status" value="1"/>
</dbReference>
<gene>
    <name evidence="7" type="primary">LOC103515206</name>
</gene>
<keyword evidence="6" id="KW-1185">Reference proteome</keyword>
<evidence type="ECO:0000256" key="2">
    <source>
        <dbReference type="ARBA" id="ARBA00022553"/>
    </source>
</evidence>
<dbReference type="GO" id="GO:0046872">
    <property type="term" value="F:metal ion binding"/>
    <property type="evidence" value="ECO:0007669"/>
    <property type="project" value="UniProtKB-KW"/>
</dbReference>
<dbReference type="Gene3D" id="3.40.720.10">
    <property type="entry name" value="Alkaline Phosphatase, subunit A"/>
    <property type="match status" value="1"/>
</dbReference>
<evidence type="ECO:0000256" key="1">
    <source>
        <dbReference type="ARBA" id="ARBA00012647"/>
    </source>
</evidence>
<dbReference type="PANTHER" id="PTHR11596:SF5">
    <property type="entry name" value="ALKALINE PHOSPHATASE"/>
    <property type="match status" value="1"/>
</dbReference>
<dbReference type="KEGG" id="dci:103515206"/>
<dbReference type="EC" id="3.1.3.1" evidence="1"/>
<dbReference type="SUPFAM" id="SSF53649">
    <property type="entry name" value="Alkaline phosphatase-like"/>
    <property type="match status" value="1"/>
</dbReference>
<keyword evidence="4" id="KW-0479">Metal-binding</keyword>
<dbReference type="Pfam" id="PF00245">
    <property type="entry name" value="Alk_phosphatase"/>
    <property type="match status" value="1"/>
</dbReference>
<name>A0A1S4EIK4_DIACI</name>
<keyword evidence="4" id="KW-0460">Magnesium</keyword>
<reference evidence="7" key="1">
    <citation type="submission" date="2025-08" db="UniProtKB">
        <authorList>
            <consortium name="RefSeq"/>
        </authorList>
    </citation>
    <scope>IDENTIFICATION</scope>
</reference>
<dbReference type="InterPro" id="IPR001952">
    <property type="entry name" value="Alkaline_phosphatase"/>
</dbReference>
<comment type="similarity">
    <text evidence="5">Belongs to the alkaline phosphatase family.</text>
</comment>
<dbReference type="RefSeq" id="XP_017302035.1">
    <property type="nucleotide sequence ID" value="XM_017446546.2"/>
</dbReference>
<feature type="active site" description="Phosphoserine intermediate" evidence="3">
    <location>
        <position position="60"/>
    </location>
</feature>
<evidence type="ECO:0000256" key="5">
    <source>
        <dbReference type="RuleBase" id="RU003946"/>
    </source>
</evidence>
<protein>
    <recommendedName>
        <fullName evidence="1">alkaline phosphatase</fullName>
        <ecNumber evidence="1">3.1.3.1</ecNumber>
    </recommendedName>
</protein>
<feature type="binding site" evidence="4">
    <location>
        <position position="125"/>
    </location>
    <ligand>
        <name>Mg(2+)</name>
        <dbReference type="ChEBI" id="CHEBI:18420"/>
    </ligand>
</feature>
<dbReference type="OMA" id="DEERIHP"/>
<dbReference type="PRINTS" id="PR00113">
    <property type="entry name" value="ALKPHPHTASE"/>
</dbReference>
<evidence type="ECO:0000256" key="4">
    <source>
        <dbReference type="PIRSR" id="PIRSR601952-2"/>
    </source>
</evidence>
<comment type="cofactor">
    <cofactor evidence="4">
        <name>Zn(2+)</name>
        <dbReference type="ChEBI" id="CHEBI:29105"/>
    </cofactor>
    <text evidence="4">Binds 2 Zn(2+) ions.</text>
</comment>
<evidence type="ECO:0000313" key="6">
    <source>
        <dbReference type="Proteomes" id="UP000079169"/>
    </source>
</evidence>
<dbReference type="GeneID" id="103515206"/>
<dbReference type="STRING" id="121845.A0A1S4EIK4"/>